<accession>A0ABW3SZJ6</accession>
<reference evidence="3" key="1">
    <citation type="journal article" date="2019" name="Int. J. Syst. Evol. Microbiol.">
        <title>The Global Catalogue of Microorganisms (GCM) 10K type strain sequencing project: providing services to taxonomists for standard genome sequencing and annotation.</title>
        <authorList>
            <consortium name="The Broad Institute Genomics Platform"/>
            <consortium name="The Broad Institute Genome Sequencing Center for Infectious Disease"/>
            <person name="Wu L."/>
            <person name="Ma J."/>
        </authorList>
    </citation>
    <scope>NUCLEOTIDE SEQUENCE [LARGE SCALE GENOMIC DNA]</scope>
    <source>
        <strain evidence="3">JCM 31319</strain>
    </source>
</reference>
<comment type="caution">
    <text evidence="2">The sequence shown here is derived from an EMBL/GenBank/DDBJ whole genome shotgun (WGS) entry which is preliminary data.</text>
</comment>
<dbReference type="InterPro" id="IPR002559">
    <property type="entry name" value="Transposase_11"/>
</dbReference>
<dbReference type="PANTHER" id="PTHR30007:SF0">
    <property type="entry name" value="TRANSPOSASE"/>
    <property type="match status" value="1"/>
</dbReference>
<feature type="domain" description="Transposase IS4-like" evidence="1">
    <location>
        <begin position="35"/>
        <end position="118"/>
    </location>
</feature>
<dbReference type="RefSeq" id="WP_377532884.1">
    <property type="nucleotide sequence ID" value="NZ_JBHTLD010000382.1"/>
</dbReference>
<dbReference type="PANTHER" id="PTHR30007">
    <property type="entry name" value="PHP DOMAIN PROTEIN"/>
    <property type="match status" value="1"/>
</dbReference>
<evidence type="ECO:0000313" key="2">
    <source>
        <dbReference type="EMBL" id="MFD1188780.1"/>
    </source>
</evidence>
<organism evidence="2 3">
    <name type="scientific">Pontibacter rugosus</name>
    <dbReference type="NCBI Taxonomy" id="1745966"/>
    <lineage>
        <taxon>Bacteria</taxon>
        <taxon>Pseudomonadati</taxon>
        <taxon>Bacteroidota</taxon>
        <taxon>Cytophagia</taxon>
        <taxon>Cytophagales</taxon>
        <taxon>Hymenobacteraceae</taxon>
        <taxon>Pontibacter</taxon>
    </lineage>
</organism>
<dbReference type="Pfam" id="PF01609">
    <property type="entry name" value="DDE_Tnp_1"/>
    <property type="match status" value="1"/>
</dbReference>
<sequence length="123" mass="13978">MYYYFRRWKRDGTLGRLNFSLNQRERERVGKEALPSLLCIDRQLVKVAPFVSEETGVDGNKKVNGKKRHVIADTLGLVWGVVVHAANRADGATAERVVAPLQGYLQRMEKVLADTAYKKVFLD</sequence>
<name>A0ABW3SZJ6_9BACT</name>
<keyword evidence="3" id="KW-1185">Reference proteome</keyword>
<protein>
    <submittedName>
        <fullName evidence="2">Transposase</fullName>
    </submittedName>
</protein>
<dbReference type="Proteomes" id="UP001597094">
    <property type="component" value="Unassembled WGS sequence"/>
</dbReference>
<evidence type="ECO:0000313" key="3">
    <source>
        <dbReference type="Proteomes" id="UP001597094"/>
    </source>
</evidence>
<evidence type="ECO:0000259" key="1">
    <source>
        <dbReference type="Pfam" id="PF01609"/>
    </source>
</evidence>
<dbReference type="EMBL" id="JBHTLD010000382">
    <property type="protein sequence ID" value="MFD1188780.1"/>
    <property type="molecule type" value="Genomic_DNA"/>
</dbReference>
<gene>
    <name evidence="2" type="ORF">ACFQ2O_21405</name>
</gene>
<proteinExistence type="predicted"/>